<feature type="active site" evidence="6">
    <location>
        <position position="315"/>
    </location>
</feature>
<dbReference type="GO" id="GO:0004190">
    <property type="term" value="F:aspartic-type endopeptidase activity"/>
    <property type="evidence" value="ECO:0007669"/>
    <property type="project" value="UniProtKB-KW"/>
</dbReference>
<dbReference type="FunFam" id="2.40.70.10:FF:000056">
    <property type="entry name" value="Eukaryotic aspartyl protease family protein"/>
    <property type="match status" value="1"/>
</dbReference>
<dbReference type="Pfam" id="PF14541">
    <property type="entry name" value="TAXi_C"/>
    <property type="match status" value="1"/>
</dbReference>
<dbReference type="PRINTS" id="PR00792">
    <property type="entry name" value="PEPSIN"/>
</dbReference>
<protein>
    <recommendedName>
        <fullName evidence="8">Peptidase A1 domain-containing protein</fullName>
    </recommendedName>
</protein>
<evidence type="ECO:0000256" key="3">
    <source>
        <dbReference type="ARBA" id="ARBA00022750"/>
    </source>
</evidence>
<proteinExistence type="inferred from homology"/>
<feature type="chain" id="PRO_5021236601" description="Peptidase A1 domain-containing protein" evidence="7">
    <location>
        <begin position="23"/>
        <end position="487"/>
    </location>
</feature>
<dbReference type="CDD" id="cd05476">
    <property type="entry name" value="pepsin_A_like_plant"/>
    <property type="match status" value="1"/>
</dbReference>
<dbReference type="PANTHER" id="PTHR13683">
    <property type="entry name" value="ASPARTYL PROTEASES"/>
    <property type="match status" value="1"/>
</dbReference>
<evidence type="ECO:0000256" key="7">
    <source>
        <dbReference type="SAM" id="SignalP"/>
    </source>
</evidence>
<evidence type="ECO:0000256" key="4">
    <source>
        <dbReference type="ARBA" id="ARBA00022801"/>
    </source>
</evidence>
<dbReference type="InterPro" id="IPR001461">
    <property type="entry name" value="Aspartic_peptidase_A1"/>
</dbReference>
<name>A0A4Y7IIQ8_PAPSO</name>
<dbReference type="InterPro" id="IPR033121">
    <property type="entry name" value="PEPTIDASE_A1"/>
</dbReference>
<dbReference type="EMBL" id="CM010715">
    <property type="protein sequence ID" value="RZC47318.1"/>
    <property type="molecule type" value="Genomic_DNA"/>
</dbReference>
<feature type="domain" description="Peptidase A1" evidence="8">
    <location>
        <begin position="81"/>
        <end position="435"/>
    </location>
</feature>
<organism evidence="9 10">
    <name type="scientific">Papaver somniferum</name>
    <name type="common">Opium poppy</name>
    <dbReference type="NCBI Taxonomy" id="3469"/>
    <lineage>
        <taxon>Eukaryota</taxon>
        <taxon>Viridiplantae</taxon>
        <taxon>Streptophyta</taxon>
        <taxon>Embryophyta</taxon>
        <taxon>Tracheophyta</taxon>
        <taxon>Spermatophyta</taxon>
        <taxon>Magnoliopsida</taxon>
        <taxon>Ranunculales</taxon>
        <taxon>Papaveraceae</taxon>
        <taxon>Papaveroideae</taxon>
        <taxon>Papaver</taxon>
    </lineage>
</organism>
<dbReference type="PANTHER" id="PTHR13683:SF768">
    <property type="entry name" value="EUKARYOTIC ASPARTYL PROTEASE FAMILY PROTEIN"/>
    <property type="match status" value="1"/>
</dbReference>
<dbReference type="InterPro" id="IPR032861">
    <property type="entry name" value="TAXi_N"/>
</dbReference>
<feature type="active site" evidence="6">
    <location>
        <position position="99"/>
    </location>
</feature>
<dbReference type="AlphaFoldDB" id="A0A4Y7IIQ8"/>
<sequence length="487" mass="53468">MGNRWIWNLTIILVFLVQNVYGTGVFRVHNKFRSRRDMIHNNGSLSDYKAHDYRRHSRILSQADVDLPLGGNGDPTDAGLYFASIGIGNPSNDYYVQVDTGSDIFWVNCIECKKCPTKSNLGIKLKLYNPKASLSAKLVTCKQDFCSATYDGGIPGCTSDMLCEYRVVYGDGSSTDGYFVNDIVQYDQVSGNLATTSANATVTFGCGAKQSGDLGTSTGALDGLLGFGQANTSMISQLAAAGKVKKMFAHCLDGIKGGGIFAIGQVVQPKVKTTPLVPNQPHYNVNLKSIEVGKATLQLPTDVFETGDRRGTIIDSGTTLSYLPEVVYEPLILAILSHQSDLKLQTIENQFTCFDYIGSVDDGFPLIKFHFEDSLTLTVYPHDYLFSYHEDMWCIGWQNSGMQSKDGKDTILLGDLALSDKLVVYDLENQSIGWIEYNCSSSIKMKDEQTGRIYDVASHDISSASSLIVGRLLLFFLLTAMLQSLIQ</sequence>
<evidence type="ECO:0000256" key="5">
    <source>
        <dbReference type="ARBA" id="ARBA00023180"/>
    </source>
</evidence>
<keyword evidence="5" id="KW-0325">Glycoprotein</keyword>
<evidence type="ECO:0000256" key="6">
    <source>
        <dbReference type="PIRSR" id="PIRSR601461-1"/>
    </source>
</evidence>
<evidence type="ECO:0000313" key="10">
    <source>
        <dbReference type="Proteomes" id="UP000316621"/>
    </source>
</evidence>
<gene>
    <name evidence="9" type="ORF">C5167_040274</name>
</gene>
<dbReference type="SUPFAM" id="SSF50630">
    <property type="entry name" value="Acid proteases"/>
    <property type="match status" value="1"/>
</dbReference>
<evidence type="ECO:0000259" key="8">
    <source>
        <dbReference type="PROSITE" id="PS51767"/>
    </source>
</evidence>
<evidence type="ECO:0000313" key="9">
    <source>
        <dbReference type="EMBL" id="RZC47318.1"/>
    </source>
</evidence>
<keyword evidence="7" id="KW-0732">Signal</keyword>
<dbReference type="InterPro" id="IPR032799">
    <property type="entry name" value="TAXi_C"/>
</dbReference>
<dbReference type="Gramene" id="RZC47318">
    <property type="protein sequence ID" value="RZC47318"/>
    <property type="gene ID" value="C5167_040274"/>
</dbReference>
<dbReference type="PROSITE" id="PS51767">
    <property type="entry name" value="PEPTIDASE_A1"/>
    <property type="match status" value="1"/>
</dbReference>
<evidence type="ECO:0000256" key="1">
    <source>
        <dbReference type="ARBA" id="ARBA00007447"/>
    </source>
</evidence>
<dbReference type="InterPro" id="IPR034161">
    <property type="entry name" value="Pepsin-like_plant"/>
</dbReference>
<evidence type="ECO:0000256" key="2">
    <source>
        <dbReference type="ARBA" id="ARBA00022670"/>
    </source>
</evidence>
<dbReference type="Proteomes" id="UP000316621">
    <property type="component" value="Chromosome 1"/>
</dbReference>
<dbReference type="GO" id="GO:0006508">
    <property type="term" value="P:proteolysis"/>
    <property type="evidence" value="ECO:0007669"/>
    <property type="project" value="UniProtKB-KW"/>
</dbReference>
<reference evidence="9 10" key="1">
    <citation type="journal article" date="2018" name="Science">
        <title>The opium poppy genome and morphinan production.</title>
        <authorList>
            <person name="Guo L."/>
            <person name="Winzer T."/>
            <person name="Yang X."/>
            <person name="Li Y."/>
            <person name="Ning Z."/>
            <person name="He Z."/>
            <person name="Teodor R."/>
            <person name="Lu Y."/>
            <person name="Bowser T.A."/>
            <person name="Graham I.A."/>
            <person name="Ye K."/>
        </authorList>
    </citation>
    <scope>NUCLEOTIDE SEQUENCE [LARGE SCALE GENOMIC DNA]</scope>
    <source>
        <strain evidence="10">cv. HN1</strain>
        <tissue evidence="9">Leaves</tissue>
    </source>
</reference>
<comment type="similarity">
    <text evidence="1">Belongs to the peptidase A1 family.</text>
</comment>
<keyword evidence="2" id="KW-0645">Protease</keyword>
<dbReference type="FunFam" id="2.40.70.10:FF:000028">
    <property type="entry name" value="Eukaryotic aspartyl protease family protein"/>
    <property type="match status" value="1"/>
</dbReference>
<keyword evidence="3" id="KW-0064">Aspartyl protease</keyword>
<feature type="signal peptide" evidence="7">
    <location>
        <begin position="1"/>
        <end position="22"/>
    </location>
</feature>
<dbReference type="Gene3D" id="2.40.70.10">
    <property type="entry name" value="Acid Proteases"/>
    <property type="match status" value="2"/>
</dbReference>
<dbReference type="OMA" id="AYRAHDG"/>
<accession>A0A4Y7IIQ8</accession>
<dbReference type="Pfam" id="PF14543">
    <property type="entry name" value="TAXi_N"/>
    <property type="match status" value="1"/>
</dbReference>
<dbReference type="InterPro" id="IPR021109">
    <property type="entry name" value="Peptidase_aspartic_dom_sf"/>
</dbReference>
<keyword evidence="10" id="KW-1185">Reference proteome</keyword>
<keyword evidence="4" id="KW-0378">Hydrolase</keyword>